<organism evidence="6 7">
    <name type="scientific">Vanrija pseudolonga</name>
    <dbReference type="NCBI Taxonomy" id="143232"/>
    <lineage>
        <taxon>Eukaryota</taxon>
        <taxon>Fungi</taxon>
        <taxon>Dikarya</taxon>
        <taxon>Basidiomycota</taxon>
        <taxon>Agaricomycotina</taxon>
        <taxon>Tremellomycetes</taxon>
        <taxon>Trichosporonales</taxon>
        <taxon>Trichosporonaceae</taxon>
        <taxon>Vanrija</taxon>
    </lineage>
</organism>
<proteinExistence type="inferred from homology"/>
<name>A0AAF1BRN8_9TREE</name>
<dbReference type="HAMAP" id="MF_00320">
    <property type="entry name" value="RNApol_arch_Rpo3"/>
    <property type="match status" value="1"/>
</dbReference>
<dbReference type="CDD" id="cd07031">
    <property type="entry name" value="RNAP_II_RPB3"/>
    <property type="match status" value="1"/>
</dbReference>
<dbReference type="InterPro" id="IPR001514">
    <property type="entry name" value="DNA-dir_RNA_pol_30-40kDasu_CS"/>
</dbReference>
<dbReference type="PANTHER" id="PTHR11800:SF2">
    <property type="entry name" value="DNA-DIRECTED RNA POLYMERASE II SUBUNIT RPB3"/>
    <property type="match status" value="1"/>
</dbReference>
<keyword evidence="2" id="KW-0804">Transcription</keyword>
<accession>A0AAF1BRN8</accession>
<evidence type="ECO:0000256" key="2">
    <source>
        <dbReference type="ARBA" id="ARBA00023163"/>
    </source>
</evidence>
<dbReference type="InterPro" id="IPR036603">
    <property type="entry name" value="RBP11-like"/>
</dbReference>
<evidence type="ECO:0000259" key="5">
    <source>
        <dbReference type="SMART" id="SM00662"/>
    </source>
</evidence>
<dbReference type="SUPFAM" id="SSF56553">
    <property type="entry name" value="Insert subdomain of RNA polymerase alpha subunit"/>
    <property type="match status" value="1"/>
</dbReference>
<dbReference type="Pfam" id="PF01000">
    <property type="entry name" value="RNA_pol_A_bac"/>
    <property type="match status" value="1"/>
</dbReference>
<dbReference type="SUPFAM" id="SSF55257">
    <property type="entry name" value="RBP11-like subunits of RNA polymerase"/>
    <property type="match status" value="1"/>
</dbReference>
<feature type="domain" description="DNA-directed RNA polymerase RpoA/D/Rpb3-type" evidence="5">
    <location>
        <begin position="45"/>
        <end position="318"/>
    </location>
</feature>
<feature type="region of interest" description="Disordered" evidence="4">
    <location>
        <begin position="323"/>
        <end position="396"/>
    </location>
</feature>
<keyword evidence="7" id="KW-1185">Reference proteome</keyword>
<evidence type="ECO:0000313" key="7">
    <source>
        <dbReference type="Proteomes" id="UP000827549"/>
    </source>
</evidence>
<feature type="compositionally biased region" description="Gly residues" evidence="4">
    <location>
        <begin position="335"/>
        <end position="376"/>
    </location>
</feature>
<dbReference type="GO" id="GO:0003677">
    <property type="term" value="F:DNA binding"/>
    <property type="evidence" value="ECO:0007669"/>
    <property type="project" value="InterPro"/>
</dbReference>
<evidence type="ECO:0000256" key="1">
    <source>
        <dbReference type="ARBA" id="ARBA00022478"/>
    </source>
</evidence>
<dbReference type="EMBL" id="CP086717">
    <property type="protein sequence ID" value="WOO82438.1"/>
    <property type="molecule type" value="Genomic_DNA"/>
</dbReference>
<sequence length="396" mass="42210">MNGYGAANGANGPSNAVDASVAAVPIPAGPTNQPKVLVRALQKDETTFHLSGVDLAFANSLRRTMMADVPTIAIDQVSFYQNTSPIPDEMLAHRLGMVPLVSRDVIKGLRYTRDCDCDEGCYYCMVTLRLKVSAANRDYGQHMSVTSDMLEIIPSPRTPGSNPYGGDPDIGPEEDLIIRNRHPDLGQPVGKGDPTVMPVLLARIGRGQEIEVVCKAYKGIAKHHAKWSPLSAVAFEYDPYNKLRHTTYWFETDEQGEWPLSKNAEFEAPPDPAAPFDFTAVPSTFYFSADGVGALPVKDVFDQACDIIIENLAEIVLAVQRETGAEEDADEEEAGGGIVEPGYGGGPNGQYDGYGGGGGYDGYGGGGGGGGGGGWGQPQQQQQGGQPSWAASPLRR</sequence>
<dbReference type="Gene3D" id="3.30.1360.10">
    <property type="entry name" value="RNA polymerase, RBP11-like subunit"/>
    <property type="match status" value="1"/>
</dbReference>
<evidence type="ECO:0000313" key="6">
    <source>
        <dbReference type="EMBL" id="WOO82438.1"/>
    </source>
</evidence>
<dbReference type="InterPro" id="IPR050518">
    <property type="entry name" value="Rpo3/RPB3_RNA_Pol_subunit"/>
</dbReference>
<dbReference type="GO" id="GO:0003899">
    <property type="term" value="F:DNA-directed RNA polymerase activity"/>
    <property type="evidence" value="ECO:0007669"/>
    <property type="project" value="InterPro"/>
</dbReference>
<dbReference type="SMART" id="SM00662">
    <property type="entry name" value="RPOLD"/>
    <property type="match status" value="1"/>
</dbReference>
<feature type="compositionally biased region" description="Low complexity" evidence="4">
    <location>
        <begin position="377"/>
        <end position="387"/>
    </location>
</feature>
<reference evidence="6" key="1">
    <citation type="submission" date="2023-10" db="EMBL/GenBank/DDBJ databases">
        <authorList>
            <person name="Noh H."/>
        </authorList>
    </citation>
    <scope>NUCLEOTIDE SEQUENCE</scope>
    <source>
        <strain evidence="6">DUCC4014</strain>
    </source>
</reference>
<comment type="similarity">
    <text evidence="3">Belongs to the archaeal Rpo3/eukaryotic RPB3 RNA polymerase subunit family.</text>
</comment>
<dbReference type="GO" id="GO:0046983">
    <property type="term" value="F:protein dimerization activity"/>
    <property type="evidence" value="ECO:0007669"/>
    <property type="project" value="InterPro"/>
</dbReference>
<dbReference type="InterPro" id="IPR036643">
    <property type="entry name" value="RNApol_insert_sf"/>
</dbReference>
<feature type="compositionally biased region" description="Acidic residues" evidence="4">
    <location>
        <begin position="325"/>
        <end position="334"/>
    </location>
</feature>
<dbReference type="Proteomes" id="UP000827549">
    <property type="component" value="Chromosome 4"/>
</dbReference>
<keyword evidence="1 6" id="KW-0240">DNA-directed RNA polymerase</keyword>
<evidence type="ECO:0000256" key="4">
    <source>
        <dbReference type="SAM" id="MobiDB-lite"/>
    </source>
</evidence>
<dbReference type="GO" id="GO:0005665">
    <property type="term" value="C:RNA polymerase II, core complex"/>
    <property type="evidence" value="ECO:0007669"/>
    <property type="project" value="TreeGrafter"/>
</dbReference>
<dbReference type="PROSITE" id="PS00446">
    <property type="entry name" value="RNA_POL_D_30KD"/>
    <property type="match status" value="1"/>
</dbReference>
<dbReference type="PANTHER" id="PTHR11800">
    <property type="entry name" value="DNA-DIRECTED RNA POLYMERASE"/>
    <property type="match status" value="1"/>
</dbReference>
<dbReference type="InterPro" id="IPR022842">
    <property type="entry name" value="RNAP_Rpo3/Rpb3/RPAC1"/>
</dbReference>
<dbReference type="InterPro" id="IPR011262">
    <property type="entry name" value="DNA-dir_RNA_pol_insert"/>
</dbReference>
<dbReference type="GO" id="GO:0006366">
    <property type="term" value="P:transcription by RNA polymerase II"/>
    <property type="evidence" value="ECO:0007669"/>
    <property type="project" value="TreeGrafter"/>
</dbReference>
<dbReference type="Pfam" id="PF01193">
    <property type="entry name" value="RNA_pol_L"/>
    <property type="match status" value="1"/>
</dbReference>
<dbReference type="Gene3D" id="2.170.120.12">
    <property type="entry name" value="DNA-directed RNA polymerase, insert domain"/>
    <property type="match status" value="1"/>
</dbReference>
<dbReference type="AlphaFoldDB" id="A0AAF1BRN8"/>
<dbReference type="InterPro" id="IPR011263">
    <property type="entry name" value="DNA-dir_RNA_pol_RpoA/D/Rpb3"/>
</dbReference>
<gene>
    <name evidence="6" type="primary">RPB3</name>
    <name evidence="6" type="ORF">LOC62_04G005927</name>
</gene>
<protein>
    <submittedName>
        <fullName evidence="6">DNA-directed RNA polymerase II subunit RPB3</fullName>
    </submittedName>
</protein>
<dbReference type="GeneID" id="87809154"/>
<dbReference type="RefSeq" id="XP_062628470.1">
    <property type="nucleotide sequence ID" value="XM_062772486.1"/>
</dbReference>
<feature type="region of interest" description="Disordered" evidence="4">
    <location>
        <begin position="155"/>
        <end position="174"/>
    </location>
</feature>
<evidence type="ECO:0000256" key="3">
    <source>
        <dbReference type="ARBA" id="ARBA00025804"/>
    </source>
</evidence>